<proteinExistence type="predicted"/>
<reference evidence="1" key="1">
    <citation type="submission" date="2020-06" db="EMBL/GenBank/DDBJ databases">
        <title>WGS assembly of Ceratodon purpureus strain R40.</title>
        <authorList>
            <person name="Carey S.B."/>
            <person name="Jenkins J."/>
            <person name="Shu S."/>
            <person name="Lovell J.T."/>
            <person name="Sreedasyam A."/>
            <person name="Maumus F."/>
            <person name="Tiley G.P."/>
            <person name="Fernandez-Pozo N."/>
            <person name="Barry K."/>
            <person name="Chen C."/>
            <person name="Wang M."/>
            <person name="Lipzen A."/>
            <person name="Daum C."/>
            <person name="Saski C.A."/>
            <person name="Payton A.C."/>
            <person name="Mcbreen J.C."/>
            <person name="Conrad R.E."/>
            <person name="Kollar L.M."/>
            <person name="Olsson S."/>
            <person name="Huttunen S."/>
            <person name="Landis J.B."/>
            <person name="Wickett N.J."/>
            <person name="Johnson M.G."/>
            <person name="Rensing S.A."/>
            <person name="Grimwood J."/>
            <person name="Schmutz J."/>
            <person name="Mcdaniel S.F."/>
        </authorList>
    </citation>
    <scope>NUCLEOTIDE SEQUENCE</scope>
    <source>
        <strain evidence="1">R40</strain>
    </source>
</reference>
<accession>A0A8T0HSD6</accession>
<gene>
    <name evidence="1" type="ORF">KC19_VG212500</name>
</gene>
<evidence type="ECO:0000313" key="2">
    <source>
        <dbReference type="Proteomes" id="UP000822688"/>
    </source>
</evidence>
<name>A0A8T0HSD6_CERPU</name>
<dbReference type="EMBL" id="CM026426">
    <property type="protein sequence ID" value="KAG0573824.1"/>
    <property type="molecule type" value="Genomic_DNA"/>
</dbReference>
<keyword evidence="2" id="KW-1185">Reference proteome</keyword>
<comment type="caution">
    <text evidence="1">The sequence shown here is derived from an EMBL/GenBank/DDBJ whole genome shotgun (WGS) entry which is preliminary data.</text>
</comment>
<organism evidence="1 2">
    <name type="scientific">Ceratodon purpureus</name>
    <name type="common">Fire moss</name>
    <name type="synonym">Dicranum purpureum</name>
    <dbReference type="NCBI Taxonomy" id="3225"/>
    <lineage>
        <taxon>Eukaryota</taxon>
        <taxon>Viridiplantae</taxon>
        <taxon>Streptophyta</taxon>
        <taxon>Embryophyta</taxon>
        <taxon>Bryophyta</taxon>
        <taxon>Bryophytina</taxon>
        <taxon>Bryopsida</taxon>
        <taxon>Dicranidae</taxon>
        <taxon>Pseudoditrichales</taxon>
        <taxon>Ditrichaceae</taxon>
        <taxon>Ceratodon</taxon>
    </lineage>
</organism>
<dbReference type="Proteomes" id="UP000822688">
    <property type="component" value="Chromosome V"/>
</dbReference>
<protein>
    <submittedName>
        <fullName evidence="1">Uncharacterized protein</fullName>
    </submittedName>
</protein>
<evidence type="ECO:0000313" key="1">
    <source>
        <dbReference type="EMBL" id="KAG0573824.1"/>
    </source>
</evidence>
<dbReference type="AlphaFoldDB" id="A0A8T0HSD6"/>
<sequence length="135" mass="15267">MDFSNYARGCRDLSPTFSTSDDASSSFIDYADSNFCSVQKESHHSIVAEHQQRHTMTSPYSRDSTLFPPRRLEDSDMGPGFNHSQLASQVSSFLKIILELNVYNCATQHRRVYAAITYSTMFTSHTVTVESVRNP</sequence>